<gene>
    <name evidence="3" type="ORF">MIU77_04935</name>
</gene>
<accession>A0ABY3U462</accession>
<evidence type="ECO:0000313" key="4">
    <source>
        <dbReference type="Proteomes" id="UP001055200"/>
    </source>
</evidence>
<organism evidence="3 4">
    <name type="scientific">Mycolicibacillus parakoreensis</name>
    <dbReference type="NCBI Taxonomy" id="1069221"/>
    <lineage>
        <taxon>Bacteria</taxon>
        <taxon>Bacillati</taxon>
        <taxon>Actinomycetota</taxon>
        <taxon>Actinomycetes</taxon>
        <taxon>Mycobacteriales</taxon>
        <taxon>Mycobacteriaceae</taxon>
        <taxon>Mycolicibacillus</taxon>
    </lineage>
</organism>
<proteinExistence type="predicted"/>
<dbReference type="SUPFAM" id="SSF52540">
    <property type="entry name" value="P-loop containing nucleoside triphosphate hydrolases"/>
    <property type="match status" value="1"/>
</dbReference>
<dbReference type="InterPro" id="IPR027417">
    <property type="entry name" value="P-loop_NTPase"/>
</dbReference>
<dbReference type="PANTHER" id="PTHR41259:SF1">
    <property type="entry name" value="DOUBLE-STRAND BREAK REPAIR RAD50 ATPASE, PUTATIVE-RELATED"/>
    <property type="match status" value="1"/>
</dbReference>
<dbReference type="RefSeq" id="WP_240171917.1">
    <property type="nucleotide sequence ID" value="NZ_CP092365.1"/>
</dbReference>
<feature type="domain" description="YhaN AAA" evidence="2">
    <location>
        <begin position="1"/>
        <end position="194"/>
    </location>
</feature>
<evidence type="ECO:0000313" key="3">
    <source>
        <dbReference type="EMBL" id="ULN53668.1"/>
    </source>
</evidence>
<dbReference type="EMBL" id="CP092365">
    <property type="protein sequence ID" value="ULN53668.1"/>
    <property type="molecule type" value="Genomic_DNA"/>
</dbReference>
<dbReference type="Pfam" id="PF13514">
    <property type="entry name" value="AAA_27"/>
    <property type="match status" value="1"/>
</dbReference>
<keyword evidence="4" id="KW-1185">Reference proteome</keyword>
<feature type="coiled-coil region" evidence="1">
    <location>
        <begin position="206"/>
        <end position="233"/>
    </location>
</feature>
<dbReference type="PANTHER" id="PTHR41259">
    <property type="entry name" value="DOUBLE-STRAND BREAK REPAIR RAD50 ATPASE, PUTATIVE-RELATED"/>
    <property type="match status" value="1"/>
</dbReference>
<protein>
    <submittedName>
        <fullName evidence="3">AAA family ATPase</fullName>
    </submittedName>
</protein>
<dbReference type="InterPro" id="IPR038734">
    <property type="entry name" value="YhaN_AAA"/>
</dbReference>
<evidence type="ECO:0000256" key="1">
    <source>
        <dbReference type="SAM" id="Coils"/>
    </source>
</evidence>
<dbReference type="Proteomes" id="UP001055200">
    <property type="component" value="Chromosome"/>
</dbReference>
<feature type="coiled-coil region" evidence="1">
    <location>
        <begin position="368"/>
        <end position="402"/>
    </location>
</feature>
<dbReference type="Gene3D" id="3.40.50.300">
    <property type="entry name" value="P-loop containing nucleotide triphosphate hydrolases"/>
    <property type="match status" value="2"/>
</dbReference>
<name>A0ABY3U462_9MYCO</name>
<sequence length="1048" mass="113378">MRLQRLTLAAYGRCTDVAIEIGETVTVVLGANEAGKSTALDALNDLLWGIPRQTARASEVVRSKLRIDAELDVDGTAQTVVRKSGGLVAGDPATPIPPPWDPANQLTAQWWRTRLGIDHADLRRGGQEVFAGTGDIAELIFAARQGRSARELLAEITDEAAKLFKADGRARNVELRLAKAEYSKAVQERDDRLTRADVVVEQRVLVDKLQRRRRDAKAAVTEAARRLKRAEENRRVIDSVLDLGQAQTDLQAIAAEGERLSPADLAGYLEATEAGDDARRRLVELDAEIEARANDIAELAVDDRLLADRATLDRLQSEVRARIEELHRADQEFGPEATTQTARLQELLHSIGVAVDDVDQALARARVRVDHAATLDDLADRIEALEERRRNAKSLRDKALEDLAAKGIGVDITESAAPSVDAVTRLCEELDRAHGAEATAETLLAKARDAVITLRDAAPAPRVEATLTRTAVVAARRDRDARWAAVRELWLSEKATDRADRAVLAADLDTSLARADTVADDEAVQRSRVAAHDARIEAHVEGLDAARREELAAEKDVVAAADHRLRVADEWAAVWARIGLVEAPGVNEGPAVAGLLATAHAEHAAQRAAGEELAELAGAWAGAAELVGLSAACTTAAWRTQSTVFEEIEVVQSRRVEARDRDAQARRRWETFLTEAVTLMERHGVLDETPSSAGAVEQGLTTLAGRLTTATAAAAKRTAYQEQIEQKDAERTDAQQAHHRATESLRQLAETYSVGVGPDLDVLAERAARASDPAAREAAARRGIEHGLDPGSDLAGVLDRLADDDRVSVDHAVDEAAADHEEARDVAESIGEQYTIARDRLAVLEDAGGAADAEAEVAVHQANVAQLAESWAILTLQRHLLEAVLAGMGCDDTRPLLDHAGRMLERLTEGRWVALHAHDDGGSRQLKVIRADAQRFGTSALSEGTRDQVFLALRLAAVAELHNERVVAGEPALPLVLDDVLMAFDETRMIGALNILVDLAPRLQVIVFTHHRHVADAAAGIDRITVSELPEAARIDDPLDAELVRAQA</sequence>
<evidence type="ECO:0000259" key="2">
    <source>
        <dbReference type="Pfam" id="PF13514"/>
    </source>
</evidence>
<keyword evidence="1" id="KW-0175">Coiled coil</keyword>
<reference evidence="3" key="1">
    <citation type="submission" date="2022-08" db="EMBL/GenBank/DDBJ databases">
        <title>Complete genome sequence of 14 non-tuberculosis mycobacteria type-strains.</title>
        <authorList>
            <person name="Igarashi Y."/>
            <person name="Osugi A."/>
            <person name="Mitarai S."/>
        </authorList>
    </citation>
    <scope>NUCLEOTIDE SEQUENCE</scope>
    <source>
        <strain evidence="3">DSM 45575</strain>
    </source>
</reference>